<evidence type="ECO:0000256" key="3">
    <source>
        <dbReference type="ARBA" id="ARBA00022679"/>
    </source>
</evidence>
<name>A0A3B1DG34_9ZZZZ</name>
<dbReference type="GO" id="GO:0004315">
    <property type="term" value="F:3-oxoacyl-[acyl-carrier-protein] synthase activity"/>
    <property type="evidence" value="ECO:0007669"/>
    <property type="project" value="UniProtKB-EC"/>
</dbReference>
<evidence type="ECO:0000256" key="1">
    <source>
        <dbReference type="ARBA" id="ARBA00008467"/>
    </source>
</evidence>
<dbReference type="PANTHER" id="PTHR11712">
    <property type="entry name" value="POLYKETIDE SYNTHASE-RELATED"/>
    <property type="match status" value="1"/>
</dbReference>
<dbReference type="InterPro" id="IPR000794">
    <property type="entry name" value="Beta-ketoacyl_synthase"/>
</dbReference>
<feature type="domain" description="Ketosynthase family 3 (KS3)" evidence="8">
    <location>
        <begin position="4"/>
        <end position="418"/>
    </location>
</feature>
<evidence type="ECO:0000313" key="9">
    <source>
        <dbReference type="EMBL" id="VAX34948.1"/>
    </source>
</evidence>
<dbReference type="InterPro" id="IPR017568">
    <property type="entry name" value="3-oxoacyl-ACP_synth-2"/>
</dbReference>
<dbReference type="InterPro" id="IPR016039">
    <property type="entry name" value="Thiolase-like"/>
</dbReference>
<dbReference type="EMBL" id="UOGJ01000020">
    <property type="protein sequence ID" value="VAX34948.1"/>
    <property type="molecule type" value="Genomic_DNA"/>
</dbReference>
<evidence type="ECO:0000256" key="5">
    <source>
        <dbReference type="ARBA" id="ARBA00023098"/>
    </source>
</evidence>
<dbReference type="PIRSF" id="PIRSF000447">
    <property type="entry name" value="KAS_II"/>
    <property type="match status" value="1"/>
</dbReference>
<dbReference type="AlphaFoldDB" id="A0A3B1DG34"/>
<sequence>MNKKRRVVVTGVGLVSPNGIGKEACWDGMINGRSAVRRVTEFDVSMFNTKIAAQVRDFDPMKLGLTRDEALRMDRFVQFAVVAARMAIEDSGLDFDQENKERIGVSLANAICGTKYLEEEFALVTDSGQKPIDPTIVRPDLYDAAMFNTPSSEITAKYGLKGVCNTISTGCTAGTDSVGFSMEAIMDGDVDVMITGASEAPLTPITFGAFDTVNVLSVHNDEPEKASRPFDAKRNGFVASEGAGLLVVEELEHAIKRGARIYCEIVGFGTTCNAYHMTDLPPEGDAKAECIRIAMDDAGVKPEQIDYINAHGSSTRQNDVFETNAYKMVFGDYAYKIPISSLKSMIGHPLAGANGIELAIGALIFERNMLPPTINQEESDPQCDLDYIPNVARAKKVNYMLKTSSGFSGIHSAMVLKRFEE</sequence>
<dbReference type="InterPro" id="IPR014031">
    <property type="entry name" value="Ketoacyl_synth_C"/>
</dbReference>
<protein>
    <submittedName>
        <fullName evidence="9">3-oxoacyl-[acyl-carrier-protein] synthase, KASII</fullName>
        <ecNumber evidence="9">2.3.1.179</ecNumber>
    </submittedName>
</protein>
<keyword evidence="5" id="KW-0443">Lipid metabolism</keyword>
<dbReference type="InterPro" id="IPR020841">
    <property type="entry name" value="PKS_Beta-ketoAc_synthase_dom"/>
</dbReference>
<keyword evidence="7 9" id="KW-0012">Acyltransferase</keyword>
<keyword evidence="4" id="KW-0276">Fatty acid metabolism</keyword>
<dbReference type="CDD" id="cd00834">
    <property type="entry name" value="KAS_I_II"/>
    <property type="match status" value="1"/>
</dbReference>
<evidence type="ECO:0000259" key="8">
    <source>
        <dbReference type="PROSITE" id="PS52004"/>
    </source>
</evidence>
<dbReference type="SMART" id="SM00825">
    <property type="entry name" value="PKS_KS"/>
    <property type="match status" value="1"/>
</dbReference>
<keyword evidence="3 9" id="KW-0808">Transferase</keyword>
<dbReference type="PANTHER" id="PTHR11712:SF336">
    <property type="entry name" value="3-OXOACYL-[ACYL-CARRIER-PROTEIN] SYNTHASE, MITOCHONDRIAL"/>
    <property type="match status" value="1"/>
</dbReference>
<dbReference type="Gene3D" id="3.40.47.10">
    <property type="match status" value="1"/>
</dbReference>
<evidence type="ECO:0000256" key="4">
    <source>
        <dbReference type="ARBA" id="ARBA00022832"/>
    </source>
</evidence>
<dbReference type="SUPFAM" id="SSF53901">
    <property type="entry name" value="Thiolase-like"/>
    <property type="match status" value="2"/>
</dbReference>
<accession>A0A3B1DG34</accession>
<dbReference type="GO" id="GO:0006633">
    <property type="term" value="P:fatty acid biosynthetic process"/>
    <property type="evidence" value="ECO:0007669"/>
    <property type="project" value="UniProtKB-KW"/>
</dbReference>
<evidence type="ECO:0000256" key="2">
    <source>
        <dbReference type="ARBA" id="ARBA00022516"/>
    </source>
</evidence>
<reference evidence="9" key="1">
    <citation type="submission" date="2018-06" db="EMBL/GenBank/DDBJ databases">
        <authorList>
            <person name="Zhirakovskaya E."/>
        </authorList>
    </citation>
    <scope>NUCLEOTIDE SEQUENCE</scope>
</reference>
<comment type="similarity">
    <text evidence="1">Belongs to the thiolase-like superfamily. Beta-ketoacyl-ACP synthases family.</text>
</comment>
<gene>
    <name evidence="9" type="ORF">MNBD_UNCLBAC01-689</name>
</gene>
<dbReference type="InterPro" id="IPR014030">
    <property type="entry name" value="Ketoacyl_synth_N"/>
</dbReference>
<dbReference type="FunFam" id="3.40.47.10:FF:000018">
    <property type="entry name" value="3-oxoacyl-[acyl-carrier-protein] synthase 2"/>
    <property type="match status" value="1"/>
</dbReference>
<keyword evidence="2" id="KW-0444">Lipid biosynthesis</keyword>
<keyword evidence="6" id="KW-0275">Fatty acid biosynthesis</keyword>
<dbReference type="Pfam" id="PF02801">
    <property type="entry name" value="Ketoacyl-synt_C"/>
    <property type="match status" value="1"/>
</dbReference>
<dbReference type="GO" id="GO:0005829">
    <property type="term" value="C:cytosol"/>
    <property type="evidence" value="ECO:0007669"/>
    <property type="project" value="TreeGrafter"/>
</dbReference>
<evidence type="ECO:0000256" key="6">
    <source>
        <dbReference type="ARBA" id="ARBA00023160"/>
    </source>
</evidence>
<organism evidence="9">
    <name type="scientific">hydrothermal vent metagenome</name>
    <dbReference type="NCBI Taxonomy" id="652676"/>
    <lineage>
        <taxon>unclassified sequences</taxon>
        <taxon>metagenomes</taxon>
        <taxon>ecological metagenomes</taxon>
    </lineage>
</organism>
<proteinExistence type="inferred from homology"/>
<evidence type="ECO:0000256" key="7">
    <source>
        <dbReference type="ARBA" id="ARBA00023315"/>
    </source>
</evidence>
<dbReference type="Pfam" id="PF00109">
    <property type="entry name" value="ketoacyl-synt"/>
    <property type="match status" value="1"/>
</dbReference>
<dbReference type="InterPro" id="IPR018201">
    <property type="entry name" value="Ketoacyl_synth_AS"/>
</dbReference>
<dbReference type="PROSITE" id="PS00606">
    <property type="entry name" value="KS3_1"/>
    <property type="match status" value="1"/>
</dbReference>
<dbReference type="EC" id="2.3.1.179" evidence="9"/>
<dbReference type="NCBIfam" id="NF005589">
    <property type="entry name" value="PRK07314.1"/>
    <property type="match status" value="1"/>
</dbReference>
<dbReference type="PROSITE" id="PS52004">
    <property type="entry name" value="KS3_2"/>
    <property type="match status" value="1"/>
</dbReference>